<sequence length="76" mass="8203">MSSTNPPENPPDTPQGRGEDAALAREETARYIGAMAGELSEIARGADLGLIAYFLEMARLEAQELIKAGRKARTTR</sequence>
<protein>
    <submittedName>
        <fullName evidence="2">Uncharacterized protein</fullName>
    </submittedName>
</protein>
<comment type="caution">
    <text evidence="2">The sequence shown here is derived from an EMBL/GenBank/DDBJ whole genome shotgun (WGS) entry which is preliminary data.</text>
</comment>
<gene>
    <name evidence="2" type="ORF">GCM10011322_38600</name>
</gene>
<name>A0A917V7M8_9HYPH</name>
<dbReference type="EMBL" id="BMMF01000013">
    <property type="protein sequence ID" value="GGK47871.1"/>
    <property type="molecule type" value="Genomic_DNA"/>
</dbReference>
<dbReference type="AlphaFoldDB" id="A0A917V7M8"/>
<reference evidence="2 3" key="1">
    <citation type="journal article" date="2014" name="Int. J. Syst. Evol. Microbiol.">
        <title>Complete genome sequence of Corynebacterium casei LMG S-19264T (=DSM 44701T), isolated from a smear-ripened cheese.</title>
        <authorList>
            <consortium name="US DOE Joint Genome Institute (JGI-PGF)"/>
            <person name="Walter F."/>
            <person name="Albersmeier A."/>
            <person name="Kalinowski J."/>
            <person name="Ruckert C."/>
        </authorList>
    </citation>
    <scope>NUCLEOTIDE SEQUENCE [LARGE SCALE GENOMIC DNA]</scope>
    <source>
        <strain evidence="2 3">CGMCC 1.9161</strain>
    </source>
</reference>
<dbReference type="RefSeq" id="WP_188914900.1">
    <property type="nucleotide sequence ID" value="NZ_BMMF01000013.1"/>
</dbReference>
<organism evidence="2 3">
    <name type="scientific">Salinarimonas ramus</name>
    <dbReference type="NCBI Taxonomy" id="690164"/>
    <lineage>
        <taxon>Bacteria</taxon>
        <taxon>Pseudomonadati</taxon>
        <taxon>Pseudomonadota</taxon>
        <taxon>Alphaproteobacteria</taxon>
        <taxon>Hyphomicrobiales</taxon>
        <taxon>Salinarimonadaceae</taxon>
        <taxon>Salinarimonas</taxon>
    </lineage>
</organism>
<keyword evidence="3" id="KW-1185">Reference proteome</keyword>
<dbReference type="Proteomes" id="UP000600449">
    <property type="component" value="Unassembled WGS sequence"/>
</dbReference>
<proteinExistence type="predicted"/>
<evidence type="ECO:0000313" key="2">
    <source>
        <dbReference type="EMBL" id="GGK47871.1"/>
    </source>
</evidence>
<feature type="region of interest" description="Disordered" evidence="1">
    <location>
        <begin position="1"/>
        <end position="22"/>
    </location>
</feature>
<evidence type="ECO:0000256" key="1">
    <source>
        <dbReference type="SAM" id="MobiDB-lite"/>
    </source>
</evidence>
<accession>A0A917V7M8</accession>
<evidence type="ECO:0000313" key="3">
    <source>
        <dbReference type="Proteomes" id="UP000600449"/>
    </source>
</evidence>